<keyword evidence="2" id="KW-1185">Reference proteome</keyword>
<dbReference type="AlphaFoldDB" id="A0A830GN97"/>
<accession>A0A830GN97</accession>
<evidence type="ECO:0000313" key="1">
    <source>
        <dbReference type="EMBL" id="GGN98603.1"/>
    </source>
</evidence>
<organism evidence="1 2">
    <name type="scientific">Haloarcula pellucida</name>
    <dbReference type="NCBI Taxonomy" id="1427151"/>
    <lineage>
        <taxon>Archaea</taxon>
        <taxon>Methanobacteriati</taxon>
        <taxon>Methanobacteriota</taxon>
        <taxon>Stenosarchaea group</taxon>
        <taxon>Halobacteria</taxon>
        <taxon>Halobacteriales</taxon>
        <taxon>Haloarculaceae</taxon>
        <taxon>Haloarcula</taxon>
    </lineage>
</organism>
<dbReference type="RefSeq" id="WP_188999438.1">
    <property type="nucleotide sequence ID" value="NZ_BMOU01000005.1"/>
</dbReference>
<gene>
    <name evidence="1" type="ORF">GCM10009030_29160</name>
</gene>
<sequence>MGSTKRTTIRLTDERHHLLDRAKDIIAASETDDPPNSVVIDAALTHLIESYENLDDARQELDPTTIQQFNTSVVGLRYRTSVESRWR</sequence>
<reference evidence="1" key="2">
    <citation type="submission" date="2020-09" db="EMBL/GenBank/DDBJ databases">
        <authorList>
            <person name="Sun Q."/>
            <person name="Ohkuma M."/>
        </authorList>
    </citation>
    <scope>NUCLEOTIDE SEQUENCE</scope>
    <source>
        <strain evidence="1">JCM 17820</strain>
    </source>
</reference>
<protein>
    <submittedName>
        <fullName evidence="1">Uncharacterized protein</fullName>
    </submittedName>
</protein>
<dbReference type="Pfam" id="PF24111">
    <property type="entry name" value="DUF7386"/>
    <property type="match status" value="1"/>
</dbReference>
<dbReference type="EMBL" id="BMOU01000005">
    <property type="protein sequence ID" value="GGN98603.1"/>
    <property type="molecule type" value="Genomic_DNA"/>
</dbReference>
<name>A0A830GN97_9EURY</name>
<evidence type="ECO:0000313" key="2">
    <source>
        <dbReference type="Proteomes" id="UP000605784"/>
    </source>
</evidence>
<comment type="caution">
    <text evidence="1">The sequence shown here is derived from an EMBL/GenBank/DDBJ whole genome shotgun (WGS) entry which is preliminary data.</text>
</comment>
<reference evidence="1" key="1">
    <citation type="journal article" date="2014" name="Int. J. Syst. Evol. Microbiol.">
        <title>Complete genome sequence of Corynebacterium casei LMG S-19264T (=DSM 44701T), isolated from a smear-ripened cheese.</title>
        <authorList>
            <consortium name="US DOE Joint Genome Institute (JGI-PGF)"/>
            <person name="Walter F."/>
            <person name="Albersmeier A."/>
            <person name="Kalinowski J."/>
            <person name="Ruckert C."/>
        </authorList>
    </citation>
    <scope>NUCLEOTIDE SEQUENCE</scope>
    <source>
        <strain evidence="1">JCM 17820</strain>
    </source>
</reference>
<proteinExistence type="predicted"/>
<dbReference type="InterPro" id="IPR055810">
    <property type="entry name" value="DUF7386"/>
</dbReference>
<dbReference type="Proteomes" id="UP000605784">
    <property type="component" value="Unassembled WGS sequence"/>
</dbReference>